<protein>
    <submittedName>
        <fullName evidence="2">Titin-like protein</fullName>
    </submittedName>
</protein>
<reference evidence="2" key="1">
    <citation type="submission" date="2022-08" db="EMBL/GenBank/DDBJ databases">
        <title>Genome sequencing of akame (Lates japonicus).</title>
        <authorList>
            <person name="Hashiguchi Y."/>
            <person name="Takahashi H."/>
        </authorList>
    </citation>
    <scope>NUCLEOTIDE SEQUENCE</scope>
    <source>
        <strain evidence="2">Kochi</strain>
    </source>
</reference>
<dbReference type="EMBL" id="BRZM01000137">
    <property type="protein sequence ID" value="GLD68499.1"/>
    <property type="molecule type" value="Genomic_DNA"/>
</dbReference>
<feature type="compositionally biased region" description="Polar residues" evidence="1">
    <location>
        <begin position="27"/>
        <end position="37"/>
    </location>
</feature>
<evidence type="ECO:0000256" key="1">
    <source>
        <dbReference type="SAM" id="MobiDB-lite"/>
    </source>
</evidence>
<evidence type="ECO:0000313" key="3">
    <source>
        <dbReference type="Proteomes" id="UP001279410"/>
    </source>
</evidence>
<name>A0AAD3NAJ3_LATJO</name>
<feature type="region of interest" description="Disordered" evidence="1">
    <location>
        <begin position="16"/>
        <end position="42"/>
    </location>
</feature>
<organism evidence="2 3">
    <name type="scientific">Lates japonicus</name>
    <name type="common">Japanese lates</name>
    <dbReference type="NCBI Taxonomy" id="270547"/>
    <lineage>
        <taxon>Eukaryota</taxon>
        <taxon>Metazoa</taxon>
        <taxon>Chordata</taxon>
        <taxon>Craniata</taxon>
        <taxon>Vertebrata</taxon>
        <taxon>Euteleostomi</taxon>
        <taxon>Actinopterygii</taxon>
        <taxon>Neopterygii</taxon>
        <taxon>Teleostei</taxon>
        <taxon>Neoteleostei</taxon>
        <taxon>Acanthomorphata</taxon>
        <taxon>Carangaria</taxon>
        <taxon>Carangaria incertae sedis</taxon>
        <taxon>Centropomidae</taxon>
        <taxon>Lates</taxon>
    </lineage>
</organism>
<accession>A0AAD3NAJ3</accession>
<dbReference type="AlphaFoldDB" id="A0AAD3NAJ3"/>
<gene>
    <name evidence="2" type="ORF">AKAME5_001981200</name>
</gene>
<sequence length="85" mass="9258">MTADCHKALDLAVTEGSIAASGEPRPRTSSTVSSQPMQLPEETPFIADVKQRRLVPKLSSLNVSVNSEMPFSLRPVISQCYLPML</sequence>
<comment type="caution">
    <text evidence="2">The sequence shown here is derived from an EMBL/GenBank/DDBJ whole genome shotgun (WGS) entry which is preliminary data.</text>
</comment>
<keyword evidence="3" id="KW-1185">Reference proteome</keyword>
<proteinExistence type="predicted"/>
<evidence type="ECO:0000313" key="2">
    <source>
        <dbReference type="EMBL" id="GLD68499.1"/>
    </source>
</evidence>
<dbReference type="Proteomes" id="UP001279410">
    <property type="component" value="Unassembled WGS sequence"/>
</dbReference>